<reference evidence="1 3" key="1">
    <citation type="submission" date="2018-06" db="EMBL/GenBank/DDBJ databases">
        <authorList>
            <consortium name="Pathogen Informatics"/>
            <person name="Doyle S."/>
        </authorList>
    </citation>
    <scope>NUCLEOTIDE SEQUENCE [LARGE SCALE GENOMIC DNA]</scope>
    <source>
        <strain evidence="1 3">NCTC8081</strain>
    </source>
</reference>
<proteinExistence type="predicted"/>
<dbReference type="AlphaFoldDB" id="A0A2X3KGI9"/>
<protein>
    <submittedName>
        <fullName evidence="1">Uncharacterized protein</fullName>
    </submittedName>
</protein>
<sequence length="69" mass="8447">MEDVEYLKLKYNYYLKRIKKADSYLRNCSKENYKKYYPKAIDLINKIDEIIAALKKLNIDFDVEKEFEI</sequence>
<gene>
    <name evidence="1" type="ORF">NCTC8081_03162</name>
    <name evidence="2" type="ORF">NCTC8081_03240</name>
</gene>
<dbReference type="EMBL" id="UAWO01000006">
    <property type="protein sequence ID" value="SQC85447.1"/>
    <property type="molecule type" value="Genomic_DNA"/>
</dbReference>
<dbReference type="Proteomes" id="UP000250234">
    <property type="component" value="Unassembled WGS sequence"/>
</dbReference>
<dbReference type="RefSeq" id="WP_111946522.1">
    <property type="nucleotide sequence ID" value="NZ_CATNYA010000055.1"/>
</dbReference>
<evidence type="ECO:0000313" key="2">
    <source>
        <dbReference type="EMBL" id="SQC85447.1"/>
    </source>
</evidence>
<evidence type="ECO:0000313" key="1">
    <source>
        <dbReference type="EMBL" id="SQC85369.1"/>
    </source>
</evidence>
<accession>A0A2X3KGI9</accession>
<organism evidence="1 3">
    <name type="scientific">Clostridium perfringens</name>
    <dbReference type="NCBI Taxonomy" id="1502"/>
    <lineage>
        <taxon>Bacteria</taxon>
        <taxon>Bacillati</taxon>
        <taxon>Bacillota</taxon>
        <taxon>Clostridia</taxon>
        <taxon>Eubacteriales</taxon>
        <taxon>Clostridiaceae</taxon>
        <taxon>Clostridium</taxon>
    </lineage>
</organism>
<name>A0A2X3KGI9_CLOPF</name>
<evidence type="ECO:0000313" key="3">
    <source>
        <dbReference type="Proteomes" id="UP000250234"/>
    </source>
</evidence>
<dbReference type="EMBL" id="UAWO01000006">
    <property type="protein sequence ID" value="SQC85369.1"/>
    <property type="molecule type" value="Genomic_DNA"/>
</dbReference>